<dbReference type="Gene3D" id="3.40.605.10">
    <property type="entry name" value="Aldehyde Dehydrogenase, Chain A, domain 1"/>
    <property type="match status" value="1"/>
</dbReference>
<gene>
    <name evidence="5" type="ORF">SAMN04489718_2949</name>
</gene>
<organism evidence="5 6">
    <name type="scientific">Actinopolyspora saharensis</name>
    <dbReference type="NCBI Taxonomy" id="995062"/>
    <lineage>
        <taxon>Bacteria</taxon>
        <taxon>Bacillati</taxon>
        <taxon>Actinomycetota</taxon>
        <taxon>Actinomycetes</taxon>
        <taxon>Actinopolysporales</taxon>
        <taxon>Actinopolysporaceae</taxon>
        <taxon>Actinopolyspora</taxon>
    </lineage>
</organism>
<dbReference type="PANTHER" id="PTHR43720:SF2">
    <property type="entry name" value="2-AMINOMUCONIC SEMIALDEHYDE DEHYDROGENASE"/>
    <property type="match status" value="1"/>
</dbReference>
<protein>
    <submittedName>
        <fullName evidence="5">Acyl-CoA reductase</fullName>
    </submittedName>
</protein>
<evidence type="ECO:0000259" key="4">
    <source>
        <dbReference type="Pfam" id="PF00171"/>
    </source>
</evidence>
<evidence type="ECO:0000313" key="5">
    <source>
        <dbReference type="EMBL" id="SDQ98264.1"/>
    </source>
</evidence>
<evidence type="ECO:0000256" key="2">
    <source>
        <dbReference type="ARBA" id="ARBA00023002"/>
    </source>
</evidence>
<dbReference type="GO" id="GO:0016620">
    <property type="term" value="F:oxidoreductase activity, acting on the aldehyde or oxo group of donors, NAD or NADP as acceptor"/>
    <property type="evidence" value="ECO:0007669"/>
    <property type="project" value="InterPro"/>
</dbReference>
<keyword evidence="3" id="KW-0520">NAD</keyword>
<dbReference type="PANTHER" id="PTHR43720">
    <property type="entry name" value="2-AMINOMUCONIC SEMIALDEHYDE DEHYDROGENASE"/>
    <property type="match status" value="1"/>
</dbReference>
<dbReference type="InterPro" id="IPR016163">
    <property type="entry name" value="Ald_DH_C"/>
</dbReference>
<dbReference type="InterPro" id="IPR016162">
    <property type="entry name" value="Ald_DH_N"/>
</dbReference>
<dbReference type="Gene3D" id="3.40.309.10">
    <property type="entry name" value="Aldehyde Dehydrogenase, Chain A, domain 2"/>
    <property type="match status" value="1"/>
</dbReference>
<evidence type="ECO:0000256" key="3">
    <source>
        <dbReference type="ARBA" id="ARBA00023027"/>
    </source>
</evidence>
<reference evidence="6" key="1">
    <citation type="submission" date="2016-10" db="EMBL/GenBank/DDBJ databases">
        <authorList>
            <person name="Varghese N."/>
            <person name="Submissions S."/>
        </authorList>
    </citation>
    <scope>NUCLEOTIDE SEQUENCE [LARGE SCALE GENOMIC DNA]</scope>
    <source>
        <strain evidence="6">DSM 45459</strain>
    </source>
</reference>
<dbReference type="InterPro" id="IPR015590">
    <property type="entry name" value="Aldehyde_DH_dom"/>
</dbReference>
<dbReference type="OrthoDB" id="229416at2"/>
<dbReference type="AlphaFoldDB" id="A0A1H1FBW9"/>
<sequence>MRYLDALGTTGPYRARKRTTVPDVSGEELAELSLVPPVFVHRTLSTMRAAEPLPPAERIAALRRAADLFATSELDGQGPRDHEKAVCQAGGIPVSVVRAATTALAGRLSEVHHSVRNALPRGAVDDWLDPCAERGSGVWARRGDVFTVHSAGNHPGTHSIWPEALTLGYRVAIRPSRREPFTPHRLVTALRTAGFAEDQVALLPTPQEESEALVRGSDLSLVYGGDEVVRGYGGAPHVRTQGPGRSKILITAEQDWREHLDMIVESVSGHGGTGCINTTSIFVEGDPTELAAALAERLGSLPSLPPTDEKAVLPVQPRTQARAIESHLTNTAAGARSWLGTTGIAEELGDGSAVLRPAVHQLDEPDDRRAGVELPFPCAWVLPWDRTAGITPLRDSLVLAAITTDERLVGRLLAEPSVGNVYVGGGHPTCLKERGLPHDGYLAEFLMRSKTVIRS</sequence>
<comment type="similarity">
    <text evidence="1">Belongs to the aldehyde dehydrogenase family.</text>
</comment>
<evidence type="ECO:0000313" key="6">
    <source>
        <dbReference type="Proteomes" id="UP000199301"/>
    </source>
</evidence>
<dbReference type="EMBL" id="FNKO01000002">
    <property type="protein sequence ID" value="SDQ98264.1"/>
    <property type="molecule type" value="Genomic_DNA"/>
</dbReference>
<name>A0A1H1FBW9_9ACTN</name>
<keyword evidence="2" id="KW-0560">Oxidoreductase</keyword>
<dbReference type="Pfam" id="PF00171">
    <property type="entry name" value="Aldedh"/>
    <property type="match status" value="1"/>
</dbReference>
<evidence type="ECO:0000256" key="1">
    <source>
        <dbReference type="ARBA" id="ARBA00009986"/>
    </source>
</evidence>
<dbReference type="STRING" id="995062.SAMN04489718_2949"/>
<dbReference type="RefSeq" id="WP_092524758.1">
    <property type="nucleotide sequence ID" value="NZ_FNKO01000002.1"/>
</dbReference>
<dbReference type="InterPro" id="IPR016161">
    <property type="entry name" value="Ald_DH/histidinol_DH"/>
</dbReference>
<proteinExistence type="inferred from homology"/>
<dbReference type="Proteomes" id="UP000199301">
    <property type="component" value="Unassembled WGS sequence"/>
</dbReference>
<dbReference type="SUPFAM" id="SSF53720">
    <property type="entry name" value="ALDH-like"/>
    <property type="match status" value="1"/>
</dbReference>
<keyword evidence="6" id="KW-1185">Reference proteome</keyword>
<feature type="domain" description="Aldehyde dehydrogenase" evidence="4">
    <location>
        <begin position="162"/>
        <end position="424"/>
    </location>
</feature>
<accession>A0A1H1FBW9</accession>